<evidence type="ECO:0000313" key="2">
    <source>
        <dbReference type="EMBL" id="KAF2002874.1"/>
    </source>
</evidence>
<dbReference type="AlphaFoldDB" id="A0A6A5WPP9"/>
<gene>
    <name evidence="2" type="ORF">P154DRAFT_487823</name>
</gene>
<dbReference type="EMBL" id="ML977575">
    <property type="protein sequence ID" value="KAF2002874.1"/>
    <property type="molecule type" value="Genomic_DNA"/>
</dbReference>
<name>A0A6A5WPP9_9PLEO</name>
<reference evidence="2" key="1">
    <citation type="journal article" date="2020" name="Stud. Mycol.">
        <title>101 Dothideomycetes genomes: a test case for predicting lifestyles and emergence of pathogens.</title>
        <authorList>
            <person name="Haridas S."/>
            <person name="Albert R."/>
            <person name="Binder M."/>
            <person name="Bloem J."/>
            <person name="Labutti K."/>
            <person name="Salamov A."/>
            <person name="Andreopoulos B."/>
            <person name="Baker S."/>
            <person name="Barry K."/>
            <person name="Bills G."/>
            <person name="Bluhm B."/>
            <person name="Cannon C."/>
            <person name="Castanera R."/>
            <person name="Culley D."/>
            <person name="Daum C."/>
            <person name="Ezra D."/>
            <person name="Gonzalez J."/>
            <person name="Henrissat B."/>
            <person name="Kuo A."/>
            <person name="Liang C."/>
            <person name="Lipzen A."/>
            <person name="Lutzoni F."/>
            <person name="Magnuson J."/>
            <person name="Mondo S."/>
            <person name="Nolan M."/>
            <person name="Ohm R."/>
            <person name="Pangilinan J."/>
            <person name="Park H.-J."/>
            <person name="Ramirez L."/>
            <person name="Alfaro M."/>
            <person name="Sun H."/>
            <person name="Tritt A."/>
            <person name="Yoshinaga Y."/>
            <person name="Zwiers L.-H."/>
            <person name="Turgeon B."/>
            <person name="Goodwin S."/>
            <person name="Spatafora J."/>
            <person name="Crous P."/>
            <person name="Grigoriev I."/>
        </authorList>
    </citation>
    <scope>NUCLEOTIDE SEQUENCE</scope>
    <source>
        <strain evidence="2">CBS 123094</strain>
    </source>
</reference>
<proteinExistence type="predicted"/>
<protein>
    <submittedName>
        <fullName evidence="2">Uncharacterized protein</fullName>
    </submittedName>
</protein>
<feature type="region of interest" description="Disordered" evidence="1">
    <location>
        <begin position="67"/>
        <end position="113"/>
    </location>
</feature>
<organism evidence="2 3">
    <name type="scientific">Amniculicola lignicola CBS 123094</name>
    <dbReference type="NCBI Taxonomy" id="1392246"/>
    <lineage>
        <taxon>Eukaryota</taxon>
        <taxon>Fungi</taxon>
        <taxon>Dikarya</taxon>
        <taxon>Ascomycota</taxon>
        <taxon>Pezizomycotina</taxon>
        <taxon>Dothideomycetes</taxon>
        <taxon>Pleosporomycetidae</taxon>
        <taxon>Pleosporales</taxon>
        <taxon>Amniculicolaceae</taxon>
        <taxon>Amniculicola</taxon>
    </lineage>
</organism>
<sequence>MAHDSVLHARLRFLNEAAHLTAIRSPTASAAISQARDRLLVVQDADLKLSRKDWDTLRREVCGAHPKHIKKGTNPKMHLTPAAETSESRDGKVTKSANATSKQRAKARKGGLQALLTQNKSQTEGLGLDLMDFMK</sequence>
<dbReference type="Proteomes" id="UP000799779">
    <property type="component" value="Unassembled WGS sequence"/>
</dbReference>
<evidence type="ECO:0000313" key="3">
    <source>
        <dbReference type="Proteomes" id="UP000799779"/>
    </source>
</evidence>
<keyword evidence="3" id="KW-1185">Reference proteome</keyword>
<accession>A0A6A5WPP9</accession>
<dbReference type="OrthoDB" id="438080at2759"/>
<evidence type="ECO:0000256" key="1">
    <source>
        <dbReference type="SAM" id="MobiDB-lite"/>
    </source>
</evidence>